<evidence type="ECO:0000256" key="1">
    <source>
        <dbReference type="ARBA" id="ARBA00022679"/>
    </source>
</evidence>
<dbReference type="InterPro" id="IPR002004">
    <property type="entry name" value="PABP_HYD_C"/>
</dbReference>
<evidence type="ECO:0000313" key="3">
    <source>
        <dbReference type="EMBL" id="KAI9201015.1"/>
    </source>
</evidence>
<dbReference type="EMBL" id="JAJSOW010000001">
    <property type="protein sequence ID" value="KAI9201015.1"/>
    <property type="molecule type" value="Genomic_DNA"/>
</dbReference>
<dbReference type="SUPFAM" id="SSF63570">
    <property type="entry name" value="PABC (PABP) domain"/>
    <property type="match status" value="1"/>
</dbReference>
<evidence type="ECO:0000259" key="2">
    <source>
        <dbReference type="PROSITE" id="PS51309"/>
    </source>
</evidence>
<dbReference type="GO" id="GO:0003723">
    <property type="term" value="F:RNA binding"/>
    <property type="evidence" value="ECO:0007669"/>
    <property type="project" value="InterPro"/>
</dbReference>
<sequence>MGTHLTIEGCPTTLMLEERRPAASLMSMEVTFAKEAGELFFTIEGGDRWVKQSLTLVLVHFYPLTGRLKTLKSENPHSFVIFVDIKDSPGARIIHASLDMTVSDIVSATYVPVVIQSLFDNDQAINHDGHTKPLLSIQVTDLVDGIFIGCSMNHCLGDEACYWNFLSALSEIFLGQGKSSISISHPPIIKRWFPDGHDPFINLPFTHHDEFLSRYEPPKLLEKYFHFTAESIARLKAKVNSECNTDKISSFQSLSALVWRSMTRARCLPNDETTICFLAIDNRSRLEPPLSQDYFGVCVGMAKAGELLEHDLGCAAWKLHQAVVGHTNKTVIELLDSWRKSPIIYNMDQMFNARHVWIGSSPRFNKYGIEFGLGKAVTLRSGSRPEPPLSQDYFGVSIGGVSGRATADELLEHDLGWAAWKLHQAVVGYTDKTVLESLDSWRKSPIIYKAGEMNNPRLVWMGSSPRFNKPINLTPWDLAMLSVQYIQKGHLYTKPAVDDQEEFINTLLDKLKQPLSLTLVHFYPLVDRFKTVKSEDTKSCLVFVDLNDSPGAKLIHASSDMTVSDIVSLTYVPLFVQSLFDHERAINHDGHTTWKLHEAVVNHNDKTVRGFLESWRQSPMIYQLGQLFDLESVVMGSSPRFNKYGIEFGLGKAVTLRSGYAHKFDGTVSSYTGHEGGGSVDFELCLPPQSMHSLESDEEFIQLLGESLYPQVEQLERDAAAKVTGMLLEMDRIEVLRLLESPEALKAKVAEVVEVLRTVAAQPQRPTCLTVPE</sequence>
<accession>A0AAD5P5W6</accession>
<keyword evidence="1" id="KW-0808">Transferase</keyword>
<reference evidence="3" key="1">
    <citation type="journal article" date="2022" name="Plant J.">
        <title>Strategies of tolerance reflected in two North American maple genomes.</title>
        <authorList>
            <person name="McEvoy S.L."/>
            <person name="Sezen U.U."/>
            <person name="Trouern-Trend A."/>
            <person name="McMahon S.M."/>
            <person name="Schaberg P.G."/>
            <person name="Yang J."/>
            <person name="Wegrzyn J.L."/>
            <person name="Swenson N.G."/>
        </authorList>
    </citation>
    <scope>NUCLEOTIDE SEQUENCE</scope>
    <source>
        <strain evidence="3">91603</strain>
    </source>
</reference>
<dbReference type="InterPro" id="IPR036053">
    <property type="entry name" value="PABP-dom"/>
</dbReference>
<feature type="domain" description="PABC" evidence="2">
    <location>
        <begin position="684"/>
        <end position="761"/>
    </location>
</feature>
<evidence type="ECO:0000313" key="4">
    <source>
        <dbReference type="Proteomes" id="UP001064489"/>
    </source>
</evidence>
<dbReference type="Pfam" id="PF00658">
    <property type="entry name" value="MLLE"/>
    <property type="match status" value="1"/>
</dbReference>
<dbReference type="PANTHER" id="PTHR31896">
    <property type="entry name" value="FAMILY REGULATORY PROTEIN, PUTATIVE (AFU_ORTHOLOGUE AFUA_3G14730)-RELATED"/>
    <property type="match status" value="1"/>
</dbReference>
<comment type="caution">
    <text evidence="3">The sequence shown here is derived from an EMBL/GenBank/DDBJ whole genome shotgun (WGS) entry which is preliminary data.</text>
</comment>
<dbReference type="GO" id="GO:0016740">
    <property type="term" value="F:transferase activity"/>
    <property type="evidence" value="ECO:0007669"/>
    <property type="project" value="UniProtKB-KW"/>
</dbReference>
<protein>
    <recommendedName>
        <fullName evidence="2">PABC domain-containing protein</fullName>
    </recommendedName>
</protein>
<dbReference type="AlphaFoldDB" id="A0AAD5P5W6"/>
<dbReference type="SMART" id="SM00517">
    <property type="entry name" value="PolyA"/>
    <property type="match status" value="1"/>
</dbReference>
<organism evidence="3 4">
    <name type="scientific">Acer negundo</name>
    <name type="common">Box elder</name>
    <dbReference type="NCBI Taxonomy" id="4023"/>
    <lineage>
        <taxon>Eukaryota</taxon>
        <taxon>Viridiplantae</taxon>
        <taxon>Streptophyta</taxon>
        <taxon>Embryophyta</taxon>
        <taxon>Tracheophyta</taxon>
        <taxon>Spermatophyta</taxon>
        <taxon>Magnoliopsida</taxon>
        <taxon>eudicotyledons</taxon>
        <taxon>Gunneridae</taxon>
        <taxon>Pentapetalae</taxon>
        <taxon>rosids</taxon>
        <taxon>malvids</taxon>
        <taxon>Sapindales</taxon>
        <taxon>Sapindaceae</taxon>
        <taxon>Hippocastanoideae</taxon>
        <taxon>Acereae</taxon>
        <taxon>Acer</taxon>
    </lineage>
</organism>
<reference evidence="3" key="2">
    <citation type="submission" date="2023-02" db="EMBL/GenBank/DDBJ databases">
        <authorList>
            <person name="Swenson N.G."/>
            <person name="Wegrzyn J.L."/>
            <person name="Mcevoy S.L."/>
        </authorList>
    </citation>
    <scope>NUCLEOTIDE SEQUENCE</scope>
    <source>
        <strain evidence="3">91603</strain>
        <tissue evidence="3">Leaf</tissue>
    </source>
</reference>
<dbReference type="PANTHER" id="PTHR31896:SF12">
    <property type="entry name" value="HXXXD-TYPE ACYL-TRANSFERASE FAMILY PROTEIN"/>
    <property type="match status" value="1"/>
</dbReference>
<name>A0AAD5P5W6_ACENE</name>
<dbReference type="Gene3D" id="3.30.559.10">
    <property type="entry name" value="Chloramphenicol acetyltransferase-like domain"/>
    <property type="match status" value="4"/>
</dbReference>
<dbReference type="InterPro" id="IPR023213">
    <property type="entry name" value="CAT-like_dom_sf"/>
</dbReference>
<dbReference type="Proteomes" id="UP001064489">
    <property type="component" value="Chromosome 9"/>
</dbReference>
<dbReference type="Pfam" id="PF02458">
    <property type="entry name" value="Transferase"/>
    <property type="match status" value="2"/>
</dbReference>
<dbReference type="PROSITE" id="PS51309">
    <property type="entry name" value="PABC"/>
    <property type="match status" value="1"/>
</dbReference>
<gene>
    <name evidence="3" type="ORF">LWI28_016642</name>
</gene>
<dbReference type="InterPro" id="IPR051283">
    <property type="entry name" value="Sec_Metabolite_Acyltrans"/>
</dbReference>
<keyword evidence="4" id="KW-1185">Reference proteome</keyword>
<dbReference type="Gene3D" id="1.10.1900.10">
    <property type="entry name" value="c-terminal domain of poly(a) binding protein"/>
    <property type="match status" value="1"/>
</dbReference>
<proteinExistence type="predicted"/>